<name>A0ABW7YMU4_9ACTN</name>
<accession>A0ABW7YMU4</accession>
<dbReference type="Proteomes" id="UP001612741">
    <property type="component" value="Unassembled WGS sequence"/>
</dbReference>
<proteinExistence type="predicted"/>
<gene>
    <name evidence="1" type="ORF">ACIBG2_07165</name>
</gene>
<keyword evidence="2" id="KW-1185">Reference proteome</keyword>
<organism evidence="1 2">
    <name type="scientific">Nonomuraea typhae</name>
    <dbReference type="NCBI Taxonomy" id="2603600"/>
    <lineage>
        <taxon>Bacteria</taxon>
        <taxon>Bacillati</taxon>
        <taxon>Actinomycetota</taxon>
        <taxon>Actinomycetes</taxon>
        <taxon>Streptosporangiales</taxon>
        <taxon>Streptosporangiaceae</taxon>
        <taxon>Nonomuraea</taxon>
    </lineage>
</organism>
<protein>
    <recommendedName>
        <fullName evidence="3">IstB-like ATP-binding protein domain-containing protein</fullName>
    </recommendedName>
</protein>
<dbReference type="RefSeq" id="WP_397079787.1">
    <property type="nucleotide sequence ID" value="NZ_JBITGY010000002.1"/>
</dbReference>
<evidence type="ECO:0000313" key="2">
    <source>
        <dbReference type="Proteomes" id="UP001612741"/>
    </source>
</evidence>
<evidence type="ECO:0008006" key="3">
    <source>
        <dbReference type="Google" id="ProtNLM"/>
    </source>
</evidence>
<evidence type="ECO:0000313" key="1">
    <source>
        <dbReference type="EMBL" id="MFI6497143.1"/>
    </source>
</evidence>
<comment type="caution">
    <text evidence="1">The sequence shown here is derived from an EMBL/GenBank/DDBJ whole genome shotgun (WGS) entry which is preliminary data.</text>
</comment>
<dbReference type="EMBL" id="JBITGY010000002">
    <property type="protein sequence ID" value="MFI6497143.1"/>
    <property type="molecule type" value="Genomic_DNA"/>
</dbReference>
<sequence>MTELVVAQPSGCRWCGLAQRDHFTRWSRSVGWHGYSPPTQDQIKQRMKARRTLQGQRASLVIFDEAVNWASSERNDQQWPSEWTSTE</sequence>
<reference evidence="1 2" key="1">
    <citation type="submission" date="2024-10" db="EMBL/GenBank/DDBJ databases">
        <title>The Natural Products Discovery Center: Release of the First 8490 Sequenced Strains for Exploring Actinobacteria Biosynthetic Diversity.</title>
        <authorList>
            <person name="Kalkreuter E."/>
            <person name="Kautsar S.A."/>
            <person name="Yang D."/>
            <person name="Bader C.D."/>
            <person name="Teijaro C.N."/>
            <person name="Fluegel L."/>
            <person name="Davis C.M."/>
            <person name="Simpson J.R."/>
            <person name="Lauterbach L."/>
            <person name="Steele A.D."/>
            <person name="Gui C."/>
            <person name="Meng S."/>
            <person name="Li G."/>
            <person name="Viehrig K."/>
            <person name="Ye F."/>
            <person name="Su P."/>
            <person name="Kiefer A.F."/>
            <person name="Nichols A."/>
            <person name="Cepeda A.J."/>
            <person name="Yan W."/>
            <person name="Fan B."/>
            <person name="Jiang Y."/>
            <person name="Adhikari A."/>
            <person name="Zheng C.-J."/>
            <person name="Schuster L."/>
            <person name="Cowan T.M."/>
            <person name="Smanski M.J."/>
            <person name="Chevrette M.G."/>
            <person name="De Carvalho L.P.S."/>
            <person name="Shen B."/>
        </authorList>
    </citation>
    <scope>NUCLEOTIDE SEQUENCE [LARGE SCALE GENOMIC DNA]</scope>
    <source>
        <strain evidence="1 2">NPDC050545</strain>
    </source>
</reference>